<feature type="compositionally biased region" description="Polar residues" evidence="3">
    <location>
        <begin position="482"/>
        <end position="498"/>
    </location>
</feature>
<evidence type="ECO:0000313" key="5">
    <source>
        <dbReference type="EMBL" id="OJD16983.1"/>
    </source>
</evidence>
<dbReference type="InterPro" id="IPR014712">
    <property type="entry name" value="ANTH_dom_sf"/>
</dbReference>
<dbReference type="PANTHER" id="PTHR22951">
    <property type="entry name" value="CLATHRIN ASSEMBLY PROTEIN"/>
    <property type="match status" value="1"/>
</dbReference>
<dbReference type="GO" id="GO:0030136">
    <property type="term" value="C:clathrin-coated vesicle"/>
    <property type="evidence" value="ECO:0007669"/>
    <property type="project" value="InterPro"/>
</dbReference>
<dbReference type="Gene3D" id="1.25.40.90">
    <property type="match status" value="1"/>
</dbReference>
<name>A0A1J9QLB6_9EURO</name>
<dbReference type="GO" id="GO:0000149">
    <property type="term" value="F:SNARE binding"/>
    <property type="evidence" value="ECO:0007669"/>
    <property type="project" value="TreeGrafter"/>
</dbReference>
<dbReference type="Proteomes" id="UP000182235">
    <property type="component" value="Unassembled WGS sequence"/>
</dbReference>
<feature type="compositionally biased region" description="Polar residues" evidence="3">
    <location>
        <begin position="625"/>
        <end position="639"/>
    </location>
</feature>
<evidence type="ECO:0000256" key="1">
    <source>
        <dbReference type="ARBA" id="ARBA00004496"/>
    </source>
</evidence>
<sequence>MPGASFEKSVKGATKTKNAAPKSKYIEHILTATYSEAGVAEIFRTLQYRIRDSTWTIVYKALIVVHMMIREGSAGAALKYLAQNPRILVVTSISEVQAQGINIWRYSEYLVSRANAFGETKTDFVRGGQGRLKRLTVNKGLLRETEIVQKQIHALVKCDLLMDEPDNEISLTAFRLLTLDLLTLYSVMNEGTINVLEHYFEMSRPDSERALKIYKRFSAQTEEVVKFLRVARQYESATRLVIPNLKHASTDLAKLLEDDLNDPDFDLRRREYRAQKFGTSSEGKEKGVARSRSVSAPQKPKPAPAPAQSAPPKLEIKSTGPNLIDFFDSTDQPQQQQQQQPMLQQSTQQQQFNPLTLQFQQQQMQPQQYQQTGFQPQQFMQMTGVGQQQQQQTGFGGQFGQPNPNPFGQVQQQPQPQLQPPPQSQPQLQPLQPTHTGAGFGGYTPQPQSHNFQSTLPSIPQNGMASFQQPMLTGGAGRPNNPFRQSMFPPSSSDTTNFSLQSPLSPVTTSSTSSAPSTISTTALHRQSTNPFAKRLTMQTPQFTDGPSQSPSQPQSSSPFTSQPPTQALPQLPSQQQPAPVLQPQRTGTNPFSRPQTAPGFRPQAQNEPLPQITGLTAAPLRPNPTGSTNPFRQSAFINQQTGQGWQTGQQGTMGGLENLETMPVFPRPGQQLA</sequence>
<dbReference type="GO" id="GO:0032050">
    <property type="term" value="F:clathrin heavy chain binding"/>
    <property type="evidence" value="ECO:0007669"/>
    <property type="project" value="TreeGrafter"/>
</dbReference>
<dbReference type="InterPro" id="IPR008942">
    <property type="entry name" value="ENTH_VHS"/>
</dbReference>
<dbReference type="PROSITE" id="PS50942">
    <property type="entry name" value="ENTH"/>
    <property type="match status" value="1"/>
</dbReference>
<dbReference type="GO" id="GO:0005546">
    <property type="term" value="F:phosphatidylinositol-4,5-bisphosphate binding"/>
    <property type="evidence" value="ECO:0007669"/>
    <property type="project" value="TreeGrafter"/>
</dbReference>
<dbReference type="Pfam" id="PF07651">
    <property type="entry name" value="ANTH"/>
    <property type="match status" value="1"/>
</dbReference>
<dbReference type="GO" id="GO:0005545">
    <property type="term" value="F:1-phosphatidylinositol binding"/>
    <property type="evidence" value="ECO:0007669"/>
    <property type="project" value="InterPro"/>
</dbReference>
<protein>
    <recommendedName>
        <fullName evidence="4">ENTH domain-containing protein</fullName>
    </recommendedName>
</protein>
<feature type="compositionally biased region" description="Low complexity" evidence="3">
    <location>
        <begin position="547"/>
        <end position="585"/>
    </location>
</feature>
<feature type="domain" description="ENTH" evidence="4">
    <location>
        <begin position="1"/>
        <end position="124"/>
    </location>
</feature>
<comment type="caution">
    <text evidence="5">The sequence shown here is derived from an EMBL/GenBank/DDBJ whole genome shotgun (WGS) entry which is preliminary data.</text>
</comment>
<feature type="compositionally biased region" description="Low complexity" evidence="3">
    <location>
        <begin position="400"/>
        <end position="416"/>
    </location>
</feature>
<feature type="compositionally biased region" description="Polar residues" evidence="3">
    <location>
        <begin position="445"/>
        <end position="471"/>
    </location>
</feature>
<dbReference type="STRING" id="1447872.A0A1J9QLB6"/>
<dbReference type="GO" id="GO:0005905">
    <property type="term" value="C:clathrin-coated pit"/>
    <property type="evidence" value="ECO:0007669"/>
    <property type="project" value="TreeGrafter"/>
</dbReference>
<dbReference type="Gene3D" id="1.20.58.150">
    <property type="entry name" value="ANTH domain"/>
    <property type="match status" value="1"/>
</dbReference>
<feature type="compositionally biased region" description="Low complexity" evidence="3">
    <location>
        <begin position="499"/>
        <end position="524"/>
    </location>
</feature>
<dbReference type="InterPro" id="IPR013809">
    <property type="entry name" value="ENTH"/>
</dbReference>
<dbReference type="InterPro" id="IPR011417">
    <property type="entry name" value="ANTH_dom"/>
</dbReference>
<dbReference type="PANTHER" id="PTHR22951:SF5">
    <property type="entry name" value="PHOSPHATIDYLINOSITOL-BINDING CLATHRIN ASSEMBLY PROTEIN LAP"/>
    <property type="match status" value="1"/>
</dbReference>
<evidence type="ECO:0000259" key="4">
    <source>
        <dbReference type="PROSITE" id="PS50942"/>
    </source>
</evidence>
<dbReference type="SUPFAM" id="SSF48464">
    <property type="entry name" value="ENTH/VHS domain"/>
    <property type="match status" value="1"/>
</dbReference>
<dbReference type="VEuPathDB" id="FungiDB:AJ78_02872"/>
<feature type="compositionally biased region" description="Low complexity" evidence="3">
    <location>
        <begin position="380"/>
        <end position="393"/>
    </location>
</feature>
<reference evidence="5 6" key="1">
    <citation type="submission" date="2015-07" db="EMBL/GenBank/DDBJ databases">
        <title>Emmonsia species relationships and genome sequence.</title>
        <authorList>
            <consortium name="The Broad Institute Genomics Platform"/>
            <person name="Cuomo C.A."/>
            <person name="Munoz J.F."/>
            <person name="Imamovic A."/>
            <person name="Priest M.E."/>
            <person name="Young S."/>
            <person name="Clay O.K."/>
            <person name="McEwen J.G."/>
        </authorList>
    </citation>
    <scope>NUCLEOTIDE SEQUENCE [LARGE SCALE GENOMIC DNA]</scope>
    <source>
        <strain evidence="5 6">UAMH 9510</strain>
    </source>
</reference>
<dbReference type="GO" id="GO:0048268">
    <property type="term" value="P:clathrin coat assembly"/>
    <property type="evidence" value="ECO:0007669"/>
    <property type="project" value="InterPro"/>
</dbReference>
<dbReference type="GO" id="GO:0006900">
    <property type="term" value="P:vesicle budding from membrane"/>
    <property type="evidence" value="ECO:0007669"/>
    <property type="project" value="TreeGrafter"/>
</dbReference>
<evidence type="ECO:0000313" key="6">
    <source>
        <dbReference type="Proteomes" id="UP000182235"/>
    </source>
</evidence>
<feature type="region of interest" description="Disordered" evidence="3">
    <location>
        <begin position="380"/>
        <end position="527"/>
    </location>
</feature>
<feature type="region of interest" description="Disordered" evidence="3">
    <location>
        <begin position="272"/>
        <end position="349"/>
    </location>
</feature>
<accession>A0A1J9QLB6</accession>
<dbReference type="FunFam" id="1.20.58.150:FF:000004">
    <property type="entry name" value="ENTH domain protein"/>
    <property type="match status" value="1"/>
</dbReference>
<feature type="compositionally biased region" description="Polar residues" evidence="3">
    <location>
        <begin position="586"/>
        <end position="596"/>
    </location>
</feature>
<dbReference type="SUPFAM" id="SSF89009">
    <property type="entry name" value="GAT-like domain"/>
    <property type="match status" value="1"/>
</dbReference>
<evidence type="ECO:0000256" key="2">
    <source>
        <dbReference type="ARBA" id="ARBA00022490"/>
    </source>
</evidence>
<dbReference type="AlphaFoldDB" id="A0A1J9QLB6"/>
<dbReference type="CDD" id="cd16988">
    <property type="entry name" value="ANTH_N_YAP180"/>
    <property type="match status" value="1"/>
</dbReference>
<proteinExistence type="predicted"/>
<dbReference type="OrthoDB" id="44015at2759"/>
<feature type="compositionally biased region" description="Low complexity" evidence="3">
    <location>
        <begin position="640"/>
        <end position="651"/>
    </location>
</feature>
<organism evidence="5 6">
    <name type="scientific">Emergomyces pasteurianus Ep9510</name>
    <dbReference type="NCBI Taxonomy" id="1447872"/>
    <lineage>
        <taxon>Eukaryota</taxon>
        <taxon>Fungi</taxon>
        <taxon>Dikarya</taxon>
        <taxon>Ascomycota</taxon>
        <taxon>Pezizomycotina</taxon>
        <taxon>Eurotiomycetes</taxon>
        <taxon>Eurotiomycetidae</taxon>
        <taxon>Onygenales</taxon>
        <taxon>Ajellomycetaceae</taxon>
        <taxon>Emergomyces</taxon>
    </lineage>
</organism>
<gene>
    <name evidence="5" type="ORF">AJ78_02872</name>
</gene>
<keyword evidence="2" id="KW-0963">Cytoplasm</keyword>
<dbReference type="GO" id="GO:0072583">
    <property type="term" value="P:clathrin-dependent endocytosis"/>
    <property type="evidence" value="ECO:0007669"/>
    <property type="project" value="InterPro"/>
</dbReference>
<keyword evidence="6" id="KW-1185">Reference proteome</keyword>
<dbReference type="EMBL" id="LGRN01000084">
    <property type="protein sequence ID" value="OJD16983.1"/>
    <property type="molecule type" value="Genomic_DNA"/>
</dbReference>
<evidence type="ECO:0000256" key="3">
    <source>
        <dbReference type="SAM" id="MobiDB-lite"/>
    </source>
</evidence>
<dbReference type="InterPro" id="IPR045192">
    <property type="entry name" value="AP180-like"/>
</dbReference>
<feature type="compositionally biased region" description="Low complexity" evidence="3">
    <location>
        <begin position="332"/>
        <end position="349"/>
    </location>
</feature>
<feature type="region of interest" description="Disordered" evidence="3">
    <location>
        <begin position="540"/>
        <end position="674"/>
    </location>
</feature>
<comment type="subcellular location">
    <subcellularLocation>
        <location evidence="1">Cytoplasm</location>
    </subcellularLocation>
</comment>
<dbReference type="SMART" id="SM00273">
    <property type="entry name" value="ENTH"/>
    <property type="match status" value="1"/>
</dbReference>